<evidence type="ECO:0000256" key="1">
    <source>
        <dbReference type="ARBA" id="ARBA00023125"/>
    </source>
</evidence>
<reference evidence="4" key="1">
    <citation type="submission" date="2010-06" db="EMBL/GenBank/DDBJ databases">
        <authorList>
            <person name="Muzny D."/>
            <person name="Qin X."/>
            <person name="Buhay C."/>
            <person name="Dugan-Rocha S."/>
            <person name="Ding Y."/>
            <person name="Chen G."/>
            <person name="Hawes A."/>
            <person name="Holder M."/>
            <person name="Jhangiani S."/>
            <person name="Johnson A."/>
            <person name="Khan Z."/>
            <person name="Li Z."/>
            <person name="Liu W."/>
            <person name="Liu X."/>
            <person name="Perez L."/>
            <person name="Shen H."/>
            <person name="Wang Q."/>
            <person name="Watt J."/>
            <person name="Xi L."/>
            <person name="Xin Y."/>
            <person name="Zhou J."/>
            <person name="Deng J."/>
            <person name="Jiang H."/>
            <person name="Liu Y."/>
            <person name="Qu J."/>
            <person name="Song X.-Z."/>
            <person name="Zhang L."/>
            <person name="Villasana D."/>
            <person name="Johnson A."/>
            <person name="Liu J."/>
            <person name="Liyanage D."/>
            <person name="Lorensuhewa L."/>
            <person name="Robinson T."/>
            <person name="Song A."/>
            <person name="Song B.-B."/>
            <person name="Dinh H."/>
            <person name="Thornton R."/>
            <person name="Coyle M."/>
            <person name="Francisco L."/>
            <person name="Jackson L."/>
            <person name="Javaid M."/>
            <person name="Korchina V."/>
            <person name="Kovar C."/>
            <person name="Mata R."/>
            <person name="Mathew T."/>
            <person name="Ngo R."/>
            <person name="Nguyen L."/>
            <person name="Nguyen N."/>
            <person name="Okwuonu G."/>
            <person name="Ongeri F."/>
            <person name="Pham C."/>
            <person name="Simmons D."/>
            <person name="Wilczek-Boney K."/>
            <person name="Hale W."/>
            <person name="Jakkamsetti A."/>
            <person name="Pham P."/>
            <person name="Ruth R."/>
            <person name="San Lucas F."/>
            <person name="Warren J."/>
            <person name="Zhang J."/>
            <person name="Zhao Z."/>
            <person name="Zhou C."/>
            <person name="Zhu D."/>
            <person name="Lee S."/>
            <person name="Bess C."/>
            <person name="Blankenburg K."/>
            <person name="Forbes L."/>
            <person name="Fu Q."/>
            <person name="Gubbala S."/>
            <person name="Hirani K."/>
            <person name="Jayaseelan J.C."/>
            <person name="Lara F."/>
            <person name="Munidasa M."/>
            <person name="Palculict T."/>
            <person name="Patil S."/>
            <person name="Pu L.-L."/>
            <person name="Saada N."/>
            <person name="Tang L."/>
            <person name="Weissenberger G."/>
            <person name="Zhu Y."/>
            <person name="Hemphill L."/>
            <person name="Shang Y."/>
            <person name="Youmans B."/>
            <person name="Ayvaz T."/>
            <person name="Ross M."/>
            <person name="Santibanez J."/>
            <person name="Aqrawi P."/>
            <person name="Gross S."/>
            <person name="Joshi V."/>
            <person name="Fowler G."/>
            <person name="Nazareth L."/>
            <person name="Reid J."/>
            <person name="Worley K."/>
            <person name="Petrosino J."/>
            <person name="Highlander S."/>
            <person name="Gibbs R."/>
        </authorList>
    </citation>
    <scope>NUCLEOTIDE SEQUENCE [LARGE SCALE GENOMIC DNA]</scope>
    <source>
        <strain evidence="4">ATCC 33030</strain>
    </source>
</reference>
<dbReference type="EMBL" id="ACLJ02000002">
    <property type="protein sequence ID" value="EFK54681.1"/>
    <property type="molecule type" value="Genomic_DNA"/>
</dbReference>
<gene>
    <name evidence="4" type="ORF">HMPREF0291_11061</name>
</gene>
<dbReference type="PROSITE" id="PS50977">
    <property type="entry name" value="HTH_TETR_2"/>
    <property type="match status" value="1"/>
</dbReference>
<name>D7WC52_9CORY</name>
<evidence type="ECO:0000313" key="5">
    <source>
        <dbReference type="Proteomes" id="UP000004208"/>
    </source>
</evidence>
<dbReference type="InterPro" id="IPR041474">
    <property type="entry name" value="NicS_C"/>
</dbReference>
<proteinExistence type="predicted"/>
<dbReference type="HOGENOM" id="CLU_069356_1_2_11"/>
<dbReference type="PRINTS" id="PR00455">
    <property type="entry name" value="HTHTETR"/>
</dbReference>
<evidence type="ECO:0000313" key="4">
    <source>
        <dbReference type="EMBL" id="EFK54681.1"/>
    </source>
</evidence>
<dbReference type="AlphaFoldDB" id="D7WC52"/>
<dbReference type="GO" id="GO:0003677">
    <property type="term" value="F:DNA binding"/>
    <property type="evidence" value="ECO:0007669"/>
    <property type="project" value="UniProtKB-UniRule"/>
</dbReference>
<sequence length="272" mass="29902">MSDLTAQRNPVGHSAPAVKARIEQAVDVALREFARNGYAATRLETIATEAGVTKRMLHYHFGDKKGLYVSALQRAAWSFSPPQEFLERTFKVPVEGIRRFVDSIFHQMVQHPDSIQLFLRENLDPVLDKSDVTAIWSNMDMILQIERLLMMGQDAGAFRPGVSASDLGFIIASTAFFRVGNKDTMDSFGAINLFTPDNTEGMRRLTIDLVLSFLTSTIPDTGHNSYLTVSLPRDMQAGSSDSEQGDDALPVDYSVGESADDIYDNGSGAGTL</sequence>
<dbReference type="InterPro" id="IPR036271">
    <property type="entry name" value="Tet_transcr_reg_TetR-rel_C_sf"/>
</dbReference>
<dbReference type="Gene3D" id="1.10.357.10">
    <property type="entry name" value="Tetracycline Repressor, domain 2"/>
    <property type="match status" value="1"/>
</dbReference>
<dbReference type="PANTHER" id="PTHR30328:SF54">
    <property type="entry name" value="HTH-TYPE TRANSCRIPTIONAL REPRESSOR SCO4008"/>
    <property type="match status" value="1"/>
</dbReference>
<feature type="DNA-binding region" description="H-T-H motif" evidence="2">
    <location>
        <begin position="42"/>
        <end position="61"/>
    </location>
</feature>
<dbReference type="Pfam" id="PF00440">
    <property type="entry name" value="TetR_N"/>
    <property type="match status" value="1"/>
</dbReference>
<dbReference type="InterPro" id="IPR050109">
    <property type="entry name" value="HTH-type_TetR-like_transc_reg"/>
</dbReference>
<evidence type="ECO:0000256" key="2">
    <source>
        <dbReference type="PROSITE-ProRule" id="PRU00335"/>
    </source>
</evidence>
<keyword evidence="5" id="KW-1185">Reference proteome</keyword>
<dbReference type="Pfam" id="PF17938">
    <property type="entry name" value="TetR_C_29"/>
    <property type="match status" value="1"/>
</dbReference>
<dbReference type="Proteomes" id="UP000004208">
    <property type="component" value="Unassembled WGS sequence"/>
</dbReference>
<dbReference type="InterPro" id="IPR001647">
    <property type="entry name" value="HTH_TetR"/>
</dbReference>
<dbReference type="PANTHER" id="PTHR30328">
    <property type="entry name" value="TRANSCRIPTIONAL REPRESSOR"/>
    <property type="match status" value="1"/>
</dbReference>
<comment type="caution">
    <text evidence="4">The sequence shown here is derived from an EMBL/GenBank/DDBJ whole genome shotgun (WGS) entry which is preliminary data.</text>
</comment>
<dbReference type="GO" id="GO:0006355">
    <property type="term" value="P:regulation of DNA-templated transcription"/>
    <property type="evidence" value="ECO:0007669"/>
    <property type="project" value="UniProtKB-ARBA"/>
</dbReference>
<protein>
    <submittedName>
        <fullName evidence="4">Transcriptional regulator, TetR family</fullName>
    </submittedName>
</protein>
<dbReference type="eggNOG" id="COG1309">
    <property type="taxonomic scope" value="Bacteria"/>
</dbReference>
<keyword evidence="1 2" id="KW-0238">DNA-binding</keyword>
<feature type="domain" description="HTH tetR-type" evidence="3">
    <location>
        <begin position="19"/>
        <end position="79"/>
    </location>
</feature>
<evidence type="ECO:0000259" key="3">
    <source>
        <dbReference type="PROSITE" id="PS50977"/>
    </source>
</evidence>
<organism evidence="4 5">
    <name type="scientific">Corynebacterium genitalium ATCC 33030</name>
    <dbReference type="NCBI Taxonomy" id="585529"/>
    <lineage>
        <taxon>Bacteria</taxon>
        <taxon>Bacillati</taxon>
        <taxon>Actinomycetota</taxon>
        <taxon>Actinomycetes</taxon>
        <taxon>Mycobacteriales</taxon>
        <taxon>Corynebacteriaceae</taxon>
        <taxon>Corynebacterium</taxon>
    </lineage>
</organism>
<dbReference type="SUPFAM" id="SSF48498">
    <property type="entry name" value="Tetracyclin repressor-like, C-terminal domain"/>
    <property type="match status" value="1"/>
</dbReference>
<accession>D7WC52</accession>
<dbReference type="STRING" id="585529.HMPREF0291_11061"/>
<dbReference type="SUPFAM" id="SSF46689">
    <property type="entry name" value="Homeodomain-like"/>
    <property type="match status" value="1"/>
</dbReference>
<dbReference type="RefSeq" id="WP_005289100.1">
    <property type="nucleotide sequence ID" value="NZ_CM000961.1"/>
</dbReference>
<dbReference type="InterPro" id="IPR009057">
    <property type="entry name" value="Homeodomain-like_sf"/>
</dbReference>